<dbReference type="Pfam" id="PF13649">
    <property type="entry name" value="Methyltransf_25"/>
    <property type="match status" value="1"/>
</dbReference>
<feature type="region of interest" description="Disordered" evidence="4">
    <location>
        <begin position="1"/>
        <end position="22"/>
    </location>
</feature>
<dbReference type="CDD" id="cd02440">
    <property type="entry name" value="AdoMet_MTases"/>
    <property type="match status" value="1"/>
</dbReference>
<dbReference type="KEGG" id="lins:G7067_01465"/>
<proteinExistence type="predicted"/>
<dbReference type="InterPro" id="IPR041698">
    <property type="entry name" value="Methyltransf_25"/>
</dbReference>
<dbReference type="EMBL" id="CP049934">
    <property type="protein sequence ID" value="QIM15378.1"/>
    <property type="molecule type" value="Genomic_DNA"/>
</dbReference>
<dbReference type="RefSeq" id="WP_166321426.1">
    <property type="nucleotide sequence ID" value="NZ_CP049934.1"/>
</dbReference>
<evidence type="ECO:0000259" key="5">
    <source>
        <dbReference type="Pfam" id="PF13649"/>
    </source>
</evidence>
<evidence type="ECO:0000313" key="6">
    <source>
        <dbReference type="EMBL" id="QIM15378.1"/>
    </source>
</evidence>
<dbReference type="PANTHER" id="PTHR43464">
    <property type="entry name" value="METHYLTRANSFERASE"/>
    <property type="match status" value="1"/>
</dbReference>
<gene>
    <name evidence="6" type="ORF">G7067_01465</name>
</gene>
<evidence type="ECO:0000256" key="1">
    <source>
        <dbReference type="ARBA" id="ARBA00022603"/>
    </source>
</evidence>
<accession>A0A6G8FG87</accession>
<evidence type="ECO:0000313" key="7">
    <source>
        <dbReference type="Proteomes" id="UP000501387"/>
    </source>
</evidence>
<evidence type="ECO:0000256" key="4">
    <source>
        <dbReference type="SAM" id="MobiDB-lite"/>
    </source>
</evidence>
<keyword evidence="3" id="KW-0949">S-adenosyl-L-methionine</keyword>
<evidence type="ECO:0000256" key="3">
    <source>
        <dbReference type="ARBA" id="ARBA00022691"/>
    </source>
</evidence>
<dbReference type="GO" id="GO:0032259">
    <property type="term" value="P:methylation"/>
    <property type="evidence" value="ECO:0007669"/>
    <property type="project" value="UniProtKB-KW"/>
</dbReference>
<dbReference type="Proteomes" id="UP000501387">
    <property type="component" value="Chromosome"/>
</dbReference>
<feature type="compositionally biased region" description="Basic and acidic residues" evidence="4">
    <location>
        <begin position="1"/>
        <end position="14"/>
    </location>
</feature>
<dbReference type="GO" id="GO:0008168">
    <property type="term" value="F:methyltransferase activity"/>
    <property type="evidence" value="ECO:0007669"/>
    <property type="project" value="UniProtKB-KW"/>
</dbReference>
<keyword evidence="1 6" id="KW-0489">Methyltransferase</keyword>
<evidence type="ECO:0000256" key="2">
    <source>
        <dbReference type="ARBA" id="ARBA00022679"/>
    </source>
</evidence>
<protein>
    <submittedName>
        <fullName evidence="6">Class I SAM-dependent methyltransferase</fullName>
    </submittedName>
</protein>
<reference evidence="6 7" key="1">
    <citation type="submission" date="2020-03" db="EMBL/GenBank/DDBJ databases">
        <title>Leucobacter sp. nov., isolated from beetles.</title>
        <authorList>
            <person name="Hyun D.-W."/>
            <person name="Bae J.-W."/>
        </authorList>
    </citation>
    <scope>NUCLEOTIDE SEQUENCE [LARGE SCALE GENOMIC DNA]</scope>
    <source>
        <strain evidence="6 7">HDW9B</strain>
    </source>
</reference>
<dbReference type="PANTHER" id="PTHR43464:SF19">
    <property type="entry name" value="UBIQUINONE BIOSYNTHESIS O-METHYLTRANSFERASE, MITOCHONDRIAL"/>
    <property type="match status" value="1"/>
</dbReference>
<dbReference type="SUPFAM" id="SSF53335">
    <property type="entry name" value="S-adenosyl-L-methionine-dependent methyltransferases"/>
    <property type="match status" value="1"/>
</dbReference>
<organism evidence="6 7">
    <name type="scientific">Leucobacter insecticola</name>
    <dbReference type="NCBI Taxonomy" id="2714934"/>
    <lineage>
        <taxon>Bacteria</taxon>
        <taxon>Bacillati</taxon>
        <taxon>Actinomycetota</taxon>
        <taxon>Actinomycetes</taxon>
        <taxon>Micrococcales</taxon>
        <taxon>Microbacteriaceae</taxon>
        <taxon>Leucobacter</taxon>
    </lineage>
</organism>
<dbReference type="InterPro" id="IPR029063">
    <property type="entry name" value="SAM-dependent_MTases_sf"/>
</dbReference>
<name>A0A6G8FG87_9MICO</name>
<keyword evidence="7" id="KW-1185">Reference proteome</keyword>
<feature type="domain" description="Methyltransferase" evidence="5">
    <location>
        <begin position="57"/>
        <end position="156"/>
    </location>
</feature>
<sequence length="235" mass="25395">MTEHARSHSPHDDSSASNTDPAEFWEQRYAGEERVWSGRVNRTLSDIVSGWRPGRALDLGCGEGGDVLWLAENGWRAQGIDLSPTAVARARAEAEARGLGVDRAAFAAHDLAAWAGEDPAPDDRYDLIAASFLQSPVELPRERVLRAAADRVAAGGHLVVVSHAEGPPWAAGLRAQHQHSHADFPSPDSELAALALDPKRWQVEVAEVREREATGPDGTVAMLRDTVVVARRLAE</sequence>
<dbReference type="AlphaFoldDB" id="A0A6G8FG87"/>
<keyword evidence="2 6" id="KW-0808">Transferase</keyword>
<dbReference type="Gene3D" id="3.40.50.150">
    <property type="entry name" value="Vaccinia Virus protein VP39"/>
    <property type="match status" value="1"/>
</dbReference>